<feature type="coiled-coil region" evidence="1">
    <location>
        <begin position="280"/>
        <end position="307"/>
    </location>
</feature>
<protein>
    <submittedName>
        <fullName evidence="4">Inhibitor of nuclear factor kappa-B kinase-interacting protein</fullName>
    </submittedName>
</protein>
<reference evidence="5" key="1">
    <citation type="submission" date="2012-01" db="EMBL/GenBank/DDBJ databases">
        <authorList>
            <person name="Walter R."/>
            <person name="Schartl M."/>
            <person name="Warren W."/>
        </authorList>
    </citation>
    <scope>NUCLEOTIDE SEQUENCE [LARGE SCALE GENOMIC DNA]</scope>
    <source>
        <strain evidence="5">JP 163 A</strain>
    </source>
</reference>
<organism evidence="4 5">
    <name type="scientific">Xiphophorus maculatus</name>
    <name type="common">Southern platyfish</name>
    <name type="synonym">Platypoecilus maculatus</name>
    <dbReference type="NCBI Taxonomy" id="8083"/>
    <lineage>
        <taxon>Eukaryota</taxon>
        <taxon>Metazoa</taxon>
        <taxon>Chordata</taxon>
        <taxon>Craniata</taxon>
        <taxon>Vertebrata</taxon>
        <taxon>Euteleostomi</taxon>
        <taxon>Actinopterygii</taxon>
        <taxon>Neopterygii</taxon>
        <taxon>Teleostei</taxon>
        <taxon>Neoteleostei</taxon>
        <taxon>Acanthomorphata</taxon>
        <taxon>Ovalentaria</taxon>
        <taxon>Atherinomorphae</taxon>
        <taxon>Cyprinodontiformes</taxon>
        <taxon>Poeciliidae</taxon>
        <taxon>Poeciliinae</taxon>
        <taxon>Xiphophorus</taxon>
    </lineage>
</organism>
<accession>A0A3B5QBT2</accession>
<dbReference type="PANTHER" id="PTHR21734">
    <property type="entry name" value="INHIBITOR OF NUCLEAR FACTOR KAPPA-B KINASE-INTERACTING PROTEIN"/>
    <property type="match status" value="1"/>
</dbReference>
<dbReference type="SUPFAM" id="SSF58104">
    <property type="entry name" value="Methyl-accepting chemotaxis protein (MCP) signaling domain"/>
    <property type="match status" value="1"/>
</dbReference>
<dbReference type="Ensembl" id="ENSXMAT00000040297.1">
    <property type="protein sequence ID" value="ENSXMAP00000029119.1"/>
    <property type="gene ID" value="ENSXMAG00000001321.2"/>
</dbReference>
<dbReference type="AlphaFoldDB" id="A0A3B5QBT2"/>
<feature type="region of interest" description="Disordered" evidence="2">
    <location>
        <begin position="1"/>
        <end position="49"/>
    </location>
</feature>
<reference evidence="4" key="4">
    <citation type="submission" date="2025-09" db="UniProtKB">
        <authorList>
            <consortium name="Ensembl"/>
        </authorList>
    </citation>
    <scope>IDENTIFICATION</scope>
    <source>
        <strain evidence="4">JP 163 A</strain>
    </source>
</reference>
<keyword evidence="3" id="KW-0812">Transmembrane</keyword>
<reference evidence="5" key="2">
    <citation type="journal article" date="2013" name="Nat. Genet.">
        <title>The genome of the platyfish, Xiphophorus maculatus, provides insights into evolutionary adaptation and several complex traits.</title>
        <authorList>
            <person name="Schartl M."/>
            <person name="Walter R.B."/>
            <person name="Shen Y."/>
            <person name="Garcia T."/>
            <person name="Catchen J."/>
            <person name="Amores A."/>
            <person name="Braasch I."/>
            <person name="Chalopin D."/>
            <person name="Volff J.N."/>
            <person name="Lesch K.P."/>
            <person name="Bisazza A."/>
            <person name="Minx P."/>
            <person name="Hillier L."/>
            <person name="Wilson R.K."/>
            <person name="Fuerstenberg S."/>
            <person name="Boore J."/>
            <person name="Searle S."/>
            <person name="Postlethwait J.H."/>
            <person name="Warren W.C."/>
        </authorList>
    </citation>
    <scope>NUCLEOTIDE SEQUENCE [LARGE SCALE GENOMIC DNA]</scope>
    <source>
        <strain evidence="5">JP 163 A</strain>
    </source>
</reference>
<dbReference type="Proteomes" id="UP000002852">
    <property type="component" value="Unassembled WGS sequence"/>
</dbReference>
<evidence type="ECO:0000256" key="2">
    <source>
        <dbReference type="SAM" id="MobiDB-lite"/>
    </source>
</evidence>
<name>A0A3B5QBT2_XIPMA</name>
<keyword evidence="3" id="KW-1133">Transmembrane helix</keyword>
<proteinExistence type="predicted"/>
<dbReference type="GeneTree" id="ENSGT00500000045001"/>
<dbReference type="PANTHER" id="PTHR21734:SF10">
    <property type="entry name" value="INHIBITOR OF NUCLEAR FACTOR KAPPA-B KINASE-INTERACTING PROTEIN"/>
    <property type="match status" value="1"/>
</dbReference>
<keyword evidence="3" id="KW-0472">Membrane</keyword>
<dbReference type="InterPro" id="IPR024152">
    <property type="entry name" value="Inh_kappa-B_kinase-int"/>
</dbReference>
<dbReference type="Gene3D" id="1.10.287.1490">
    <property type="match status" value="1"/>
</dbReference>
<sequence>MPTEIKQRKKTQSQKQNDEMPQNSPANGKGDAQKAKTEDGENSGANKTSSGPDIKGLMCLLSTFIVFKLIFLCVLFLAVQQMLEGLAAQRGNLQPRLEVLERDVIQLSDWAAGLSEKRDQLHGSLTSLRDAVTQIEERTSAITKDFVSSVRTDVRRMDGLRSELDSVLSQVGDLEDKASQVERSMVKRIGDVLGSSVDRVSNLRSASERNTKAIDQLRKRIPELVAMDDQISARLRELESGRARLVRTLTFAADLKPKVASIKRDFGAFEPQVSDLTLRIGRLAEDLSEREREIAELRQTLLNLTAVEGDLSVTTKQVSAIADLSDIGEMQNLK</sequence>
<feature type="transmembrane region" description="Helical" evidence="3">
    <location>
        <begin position="57"/>
        <end position="79"/>
    </location>
</feature>
<reference evidence="4" key="3">
    <citation type="submission" date="2025-08" db="UniProtKB">
        <authorList>
            <consortium name="Ensembl"/>
        </authorList>
    </citation>
    <scope>IDENTIFICATION</scope>
    <source>
        <strain evidence="4">JP 163 A</strain>
    </source>
</reference>
<keyword evidence="1" id="KW-0175">Coiled coil</keyword>
<evidence type="ECO:0000313" key="5">
    <source>
        <dbReference type="Proteomes" id="UP000002852"/>
    </source>
</evidence>
<feature type="compositionally biased region" description="Polar residues" evidence="2">
    <location>
        <begin position="13"/>
        <end position="26"/>
    </location>
</feature>
<evidence type="ECO:0000313" key="4">
    <source>
        <dbReference type="Ensembl" id="ENSXMAP00000029119.1"/>
    </source>
</evidence>
<keyword evidence="5" id="KW-1185">Reference proteome</keyword>
<evidence type="ECO:0000256" key="3">
    <source>
        <dbReference type="SAM" id="Phobius"/>
    </source>
</evidence>
<evidence type="ECO:0000256" key="1">
    <source>
        <dbReference type="SAM" id="Coils"/>
    </source>
</evidence>